<dbReference type="EMBL" id="CAFAAM010000100">
    <property type="protein sequence ID" value="CAB4805752.1"/>
    <property type="molecule type" value="Genomic_DNA"/>
</dbReference>
<gene>
    <name evidence="1" type="ORF">UFOPK3010_00855</name>
</gene>
<organism evidence="1">
    <name type="scientific">freshwater metagenome</name>
    <dbReference type="NCBI Taxonomy" id="449393"/>
    <lineage>
        <taxon>unclassified sequences</taxon>
        <taxon>metagenomes</taxon>
        <taxon>ecological metagenomes</taxon>
    </lineage>
</organism>
<name>A0A6J6Y8K1_9ZZZZ</name>
<protein>
    <submittedName>
        <fullName evidence="1">Unannotated protein</fullName>
    </submittedName>
</protein>
<sequence>MVVVPADAISDGSKFLLIATSAATGTGVLTEFVLNVSVMPRPSVAATVAKLAMVVPLALGRILAWNVTSTSSPGPMITGGFGEVDGRKVSVLVCAV</sequence>
<accession>A0A6J6Y8K1</accession>
<proteinExistence type="predicted"/>
<evidence type="ECO:0000313" key="1">
    <source>
        <dbReference type="EMBL" id="CAB4805752.1"/>
    </source>
</evidence>
<reference evidence="1" key="1">
    <citation type="submission" date="2020-05" db="EMBL/GenBank/DDBJ databases">
        <authorList>
            <person name="Chiriac C."/>
            <person name="Salcher M."/>
            <person name="Ghai R."/>
            <person name="Kavagutti S V."/>
        </authorList>
    </citation>
    <scope>NUCLEOTIDE SEQUENCE</scope>
</reference>
<dbReference type="AlphaFoldDB" id="A0A6J6Y8K1"/>